<evidence type="ECO:0000256" key="1">
    <source>
        <dbReference type="SAM" id="Phobius"/>
    </source>
</evidence>
<evidence type="ECO:0000313" key="2">
    <source>
        <dbReference type="EMBL" id="AKF27876.1"/>
    </source>
</evidence>
<proteinExistence type="predicted"/>
<dbReference type="RefSeq" id="WP_003861957.1">
    <property type="nucleotide sequence ID" value="NZ_CP011309.1"/>
</dbReference>
<dbReference type="HOGENOM" id="CLU_171633_0_0_11"/>
<gene>
    <name evidence="2" type="ORF">YH66_10090</name>
</gene>
<keyword evidence="3" id="KW-1185">Reference proteome</keyword>
<protein>
    <submittedName>
        <fullName evidence="2">Uncharacterized protein</fullName>
    </submittedName>
</protein>
<keyword evidence="1" id="KW-1133">Transmembrane helix</keyword>
<feature type="transmembrane region" description="Helical" evidence="1">
    <location>
        <begin position="78"/>
        <end position="102"/>
    </location>
</feature>
<reference evidence="2 3" key="1">
    <citation type="submission" date="2015-04" db="EMBL/GenBank/DDBJ databases">
        <title>Complete Genome Sequence of Brevibacterium flavum ATCC 15168.</title>
        <authorList>
            <person name="Ahn J."/>
            <person name="Park G."/>
            <person name="Jeon W."/>
            <person name="Jang Y."/>
            <person name="Jang M."/>
            <person name="Lee H."/>
            <person name="Lee H."/>
        </authorList>
    </citation>
    <scope>NUCLEOTIDE SEQUENCE [LARGE SCALE GENOMIC DNA]</scope>
    <source>
        <strain evidence="2 3">ATCC 15168</strain>
    </source>
</reference>
<keyword evidence="1" id="KW-0472">Membrane</keyword>
<name>A0A0F6WQX6_9CORY</name>
<organism evidence="2 3">
    <name type="scientific">[Brevibacterium] flavum</name>
    <dbReference type="NCBI Taxonomy" id="92706"/>
    <lineage>
        <taxon>Bacteria</taxon>
        <taxon>Bacillati</taxon>
        <taxon>Actinomycetota</taxon>
        <taxon>Actinomycetes</taxon>
        <taxon>Mycobacteriales</taxon>
        <taxon>Corynebacteriaceae</taxon>
        <taxon>Corynebacterium</taxon>
    </lineage>
</organism>
<dbReference type="AlphaFoldDB" id="A0A0F6WQX6"/>
<dbReference type="PATRIC" id="fig|92706.3.peg.2117"/>
<sequence>MNILFIPILAVLIGYFVRSRLSAVVLFLAIESIFFTFQTLAVFLAWMAGDGGFGGATDQGAFGPTPSGLPLKFNDLDLWLYGLVNFALIAIGVALTIAVVSFRIRRRRKLDD</sequence>
<dbReference type="Proteomes" id="UP000034037">
    <property type="component" value="Chromosome"/>
</dbReference>
<accession>A0A0F6WQX6</accession>
<evidence type="ECO:0000313" key="3">
    <source>
        <dbReference type="Proteomes" id="UP000034037"/>
    </source>
</evidence>
<keyword evidence="1" id="KW-0812">Transmembrane</keyword>
<feature type="transmembrane region" description="Helical" evidence="1">
    <location>
        <begin position="21"/>
        <end position="48"/>
    </location>
</feature>
<dbReference type="EMBL" id="CP011309">
    <property type="protein sequence ID" value="AKF27876.1"/>
    <property type="molecule type" value="Genomic_DNA"/>
</dbReference>